<dbReference type="Proteomes" id="UP000662466">
    <property type="component" value="Unassembled WGS sequence"/>
</dbReference>
<evidence type="ECO:0000313" key="2">
    <source>
        <dbReference type="EMBL" id="KAF7117615.1"/>
    </source>
</evidence>
<dbReference type="Pfam" id="PF00651">
    <property type="entry name" value="BTB"/>
    <property type="match status" value="1"/>
</dbReference>
<accession>A0A8H6PN86</accession>
<reference evidence="3" key="1">
    <citation type="submission" date="2020-06" db="EMBL/GenBank/DDBJ databases">
        <title>Draft genome sequences of strains closely related to Aspergillus parafelis and Aspergillus hiratsukae.</title>
        <authorList>
            <person name="Dos Santos R.A.C."/>
            <person name="Rivero-Menendez O."/>
            <person name="Steenwyk J.L."/>
            <person name="Mead M.E."/>
            <person name="Goldman G.H."/>
            <person name="Alastruey-Izquierdo A."/>
            <person name="Rokas A."/>
        </authorList>
    </citation>
    <scope>NUCLEOTIDE SEQUENCE</scope>
    <source>
        <strain evidence="2">CNM-CM5793</strain>
        <strain evidence="3">CNM-CM6106</strain>
    </source>
</reference>
<proteinExistence type="predicted"/>
<dbReference type="InterPro" id="IPR011333">
    <property type="entry name" value="SKP1/BTB/POZ_sf"/>
</dbReference>
<dbReference type="PROSITE" id="PS50097">
    <property type="entry name" value="BTB"/>
    <property type="match status" value="1"/>
</dbReference>
<name>A0A8H6PN86_9EURO</name>
<keyword evidence="4" id="KW-1185">Reference proteome</keyword>
<protein>
    <recommendedName>
        <fullName evidence="1">BTB domain-containing protein</fullName>
    </recommendedName>
</protein>
<evidence type="ECO:0000313" key="3">
    <source>
        <dbReference type="EMBL" id="KAF7157748.1"/>
    </source>
</evidence>
<comment type="caution">
    <text evidence="3">The sequence shown here is derived from an EMBL/GenBank/DDBJ whole genome shotgun (WGS) entry which is preliminary data.</text>
</comment>
<evidence type="ECO:0000259" key="1">
    <source>
        <dbReference type="PROSITE" id="PS50097"/>
    </source>
</evidence>
<sequence>MRRKRDENEEDSIEERAQKKMLQLNQDGKLSDFKFTVWNEPFYVNKIVLSAISPYFAKKFEAEWKSEKSVDLRTEHSIEAFSCMIEYIYTYTSGQLTEWLQEFDPVPVVQWYFEVYHMAEKYKLPGLKEQVLERLPSAVKALYCPGELHDVVDWEYISDSELGKVFVAAVADNVHIMQAFEDLDRVKLFLVMTPTFAADLISELVKRRILTCQCGS</sequence>
<dbReference type="SMART" id="SM00225">
    <property type="entry name" value="BTB"/>
    <property type="match status" value="1"/>
</dbReference>
<dbReference type="AlphaFoldDB" id="A0A8H6PN86"/>
<dbReference type="InterPro" id="IPR000210">
    <property type="entry name" value="BTB/POZ_dom"/>
</dbReference>
<dbReference type="EMBL" id="JACBAF010002297">
    <property type="protein sequence ID" value="KAF7157748.1"/>
    <property type="molecule type" value="Genomic_DNA"/>
</dbReference>
<evidence type="ECO:0000313" key="5">
    <source>
        <dbReference type="Proteomes" id="UP000662466"/>
    </source>
</evidence>
<dbReference type="Proteomes" id="UP000630445">
    <property type="component" value="Unassembled WGS sequence"/>
</dbReference>
<dbReference type="PANTHER" id="PTHR24413">
    <property type="entry name" value="SPECKLE-TYPE POZ PROTEIN"/>
    <property type="match status" value="1"/>
</dbReference>
<gene>
    <name evidence="2" type="ORF">CNMCM5793_006707</name>
    <name evidence="3" type="ORF">CNMCM6106_003731</name>
</gene>
<dbReference type="Gene3D" id="3.30.710.10">
    <property type="entry name" value="Potassium Channel Kv1.1, Chain A"/>
    <property type="match status" value="1"/>
</dbReference>
<organism evidence="3 5">
    <name type="scientific">Aspergillus hiratsukae</name>
    <dbReference type="NCBI Taxonomy" id="1194566"/>
    <lineage>
        <taxon>Eukaryota</taxon>
        <taxon>Fungi</taxon>
        <taxon>Dikarya</taxon>
        <taxon>Ascomycota</taxon>
        <taxon>Pezizomycotina</taxon>
        <taxon>Eurotiomycetes</taxon>
        <taxon>Eurotiomycetidae</taxon>
        <taxon>Eurotiales</taxon>
        <taxon>Aspergillaceae</taxon>
        <taxon>Aspergillus</taxon>
        <taxon>Aspergillus subgen. Fumigati</taxon>
    </lineage>
</organism>
<feature type="domain" description="BTB" evidence="1">
    <location>
        <begin position="31"/>
        <end position="90"/>
    </location>
</feature>
<dbReference type="EMBL" id="JACBAD010002086">
    <property type="protein sequence ID" value="KAF7117615.1"/>
    <property type="molecule type" value="Genomic_DNA"/>
</dbReference>
<dbReference type="SUPFAM" id="SSF54695">
    <property type="entry name" value="POZ domain"/>
    <property type="match status" value="1"/>
</dbReference>
<evidence type="ECO:0000313" key="4">
    <source>
        <dbReference type="Proteomes" id="UP000630445"/>
    </source>
</evidence>
<dbReference type="OrthoDB" id="6359816at2759"/>